<gene>
    <name evidence="1" type="ORF">HNR42_000908</name>
</gene>
<evidence type="ECO:0000313" key="1">
    <source>
        <dbReference type="EMBL" id="MBB6097491.1"/>
    </source>
</evidence>
<dbReference type="RefSeq" id="WP_183984990.1">
    <property type="nucleotide sequence ID" value="NZ_JACHHG010000003.1"/>
</dbReference>
<name>A0A841HVG5_9DEIO</name>
<sequence length="177" mass="19978">MHPTAVPYPDIHALADRLQSTIDTRWKALLEEHADRLADAYARGGDLAYGSYLGLLFRPLNRELKRSGLRLIPDLPGNMERSREWGSDAAGTDQQRWMWSRVERGQGEPLGTLVTVVYHDHTRFRLPRAPRVLALEATDDAAVIRALSQRHHEFETAPEFTVEVAAYLRSQQGGSAH</sequence>
<dbReference type="Proteomes" id="UP000569951">
    <property type="component" value="Unassembled WGS sequence"/>
</dbReference>
<proteinExistence type="predicted"/>
<dbReference type="Pfam" id="PF19486">
    <property type="entry name" value="DUF6022"/>
    <property type="match status" value="1"/>
</dbReference>
<organism evidence="1 2">
    <name type="scientific">Deinobacterium chartae</name>
    <dbReference type="NCBI Taxonomy" id="521158"/>
    <lineage>
        <taxon>Bacteria</taxon>
        <taxon>Thermotogati</taxon>
        <taxon>Deinococcota</taxon>
        <taxon>Deinococci</taxon>
        <taxon>Deinococcales</taxon>
        <taxon>Deinococcaceae</taxon>
        <taxon>Deinobacterium</taxon>
    </lineage>
</organism>
<accession>A0A841HVG5</accession>
<comment type="caution">
    <text evidence="1">The sequence shown here is derived from an EMBL/GenBank/DDBJ whole genome shotgun (WGS) entry which is preliminary data.</text>
</comment>
<dbReference type="AlphaFoldDB" id="A0A841HVG5"/>
<evidence type="ECO:0000313" key="2">
    <source>
        <dbReference type="Proteomes" id="UP000569951"/>
    </source>
</evidence>
<dbReference type="InterPro" id="IPR046064">
    <property type="entry name" value="DUF6022"/>
</dbReference>
<dbReference type="EMBL" id="JACHHG010000003">
    <property type="protein sequence ID" value="MBB6097491.1"/>
    <property type="molecule type" value="Genomic_DNA"/>
</dbReference>
<keyword evidence="2" id="KW-1185">Reference proteome</keyword>
<reference evidence="1 2" key="1">
    <citation type="submission" date="2020-08" db="EMBL/GenBank/DDBJ databases">
        <title>Genomic Encyclopedia of Type Strains, Phase IV (KMG-IV): sequencing the most valuable type-strain genomes for metagenomic binning, comparative biology and taxonomic classification.</title>
        <authorList>
            <person name="Goeker M."/>
        </authorList>
    </citation>
    <scope>NUCLEOTIDE SEQUENCE [LARGE SCALE GENOMIC DNA]</scope>
    <source>
        <strain evidence="1 2">DSM 21458</strain>
    </source>
</reference>
<protein>
    <submittedName>
        <fullName evidence="1">Uncharacterized protein</fullName>
    </submittedName>
</protein>